<name>A0ACC0HL66_9ERIC</name>
<sequence>MDSLSTCGAPTSETKNLVSIPSPPRSYEISFSQNIPNMSSGFTPSLNIPQIPPFGIVTIPRPNTTNISRPFGHSLSPSLTHSGLPYYVTEPSDSPTSQDHSHFLLSLENEFTGQNGPSGSTEPTSEMLAIEIPRAFEILLSSVFTGLSLKRKALEEPIILSPPPKLLKLKHKPRTDLPLDLTTSTGHNQGKHTGKKGSRGRPSKTKKHINP</sequence>
<evidence type="ECO:0000313" key="1">
    <source>
        <dbReference type="EMBL" id="KAI8013861.1"/>
    </source>
</evidence>
<organism evidence="1 2">
    <name type="scientific">Camellia lanceoleosa</name>
    <dbReference type="NCBI Taxonomy" id="1840588"/>
    <lineage>
        <taxon>Eukaryota</taxon>
        <taxon>Viridiplantae</taxon>
        <taxon>Streptophyta</taxon>
        <taxon>Embryophyta</taxon>
        <taxon>Tracheophyta</taxon>
        <taxon>Spermatophyta</taxon>
        <taxon>Magnoliopsida</taxon>
        <taxon>eudicotyledons</taxon>
        <taxon>Gunneridae</taxon>
        <taxon>Pentapetalae</taxon>
        <taxon>asterids</taxon>
        <taxon>Ericales</taxon>
        <taxon>Theaceae</taxon>
        <taxon>Camellia</taxon>
    </lineage>
</organism>
<dbReference type="Proteomes" id="UP001060215">
    <property type="component" value="Chromosome 4"/>
</dbReference>
<proteinExistence type="predicted"/>
<reference evidence="1 2" key="1">
    <citation type="journal article" date="2022" name="Plant J.">
        <title>Chromosome-level genome of Camellia lanceoleosa provides a valuable resource for understanding genome evolution and self-incompatibility.</title>
        <authorList>
            <person name="Gong W."/>
            <person name="Xiao S."/>
            <person name="Wang L."/>
            <person name="Liao Z."/>
            <person name="Chang Y."/>
            <person name="Mo W."/>
            <person name="Hu G."/>
            <person name="Li W."/>
            <person name="Zhao G."/>
            <person name="Zhu H."/>
            <person name="Hu X."/>
            <person name="Ji K."/>
            <person name="Xiang X."/>
            <person name="Song Q."/>
            <person name="Yuan D."/>
            <person name="Jin S."/>
            <person name="Zhang L."/>
        </authorList>
    </citation>
    <scope>NUCLEOTIDE SEQUENCE [LARGE SCALE GENOMIC DNA]</scope>
    <source>
        <strain evidence="1">SQ_2022a</strain>
    </source>
</reference>
<keyword evidence="2" id="KW-1185">Reference proteome</keyword>
<protein>
    <submittedName>
        <fullName evidence="1">Uncharacterized protein</fullName>
    </submittedName>
</protein>
<dbReference type="EMBL" id="CM045761">
    <property type="protein sequence ID" value="KAI8013861.1"/>
    <property type="molecule type" value="Genomic_DNA"/>
</dbReference>
<comment type="caution">
    <text evidence="1">The sequence shown here is derived from an EMBL/GenBank/DDBJ whole genome shotgun (WGS) entry which is preliminary data.</text>
</comment>
<accession>A0ACC0HL66</accession>
<gene>
    <name evidence="1" type="ORF">LOK49_LG05G03491</name>
</gene>
<evidence type="ECO:0000313" key="2">
    <source>
        <dbReference type="Proteomes" id="UP001060215"/>
    </source>
</evidence>